<accession>H3BZY1</accession>
<evidence type="ECO:0000256" key="5">
    <source>
        <dbReference type="SAM" id="MobiDB-lite"/>
    </source>
</evidence>
<dbReference type="AlphaFoldDB" id="H3BZY1"/>
<dbReference type="InterPro" id="IPR027417">
    <property type="entry name" value="P-loop_NTPase"/>
</dbReference>
<evidence type="ECO:0000256" key="1">
    <source>
        <dbReference type="ARBA" id="ARBA00022741"/>
    </source>
</evidence>
<evidence type="ECO:0000313" key="8">
    <source>
        <dbReference type="Ensembl" id="ENSTNIP00000001547.1"/>
    </source>
</evidence>
<keyword evidence="4" id="KW-0067">ATP-binding</keyword>
<reference evidence="8" key="2">
    <citation type="submission" date="2025-08" db="UniProtKB">
        <authorList>
            <consortium name="Ensembl"/>
        </authorList>
    </citation>
    <scope>IDENTIFICATION</scope>
</reference>
<proteinExistence type="predicted"/>
<dbReference type="InterPro" id="IPR014001">
    <property type="entry name" value="Helicase_ATP-bd"/>
</dbReference>
<dbReference type="Gene3D" id="3.40.50.300">
    <property type="entry name" value="P-loop containing nucleotide triphosphate hydrolases"/>
    <property type="match status" value="1"/>
</dbReference>
<evidence type="ECO:0000256" key="4">
    <source>
        <dbReference type="ARBA" id="ARBA00022840"/>
    </source>
</evidence>
<dbReference type="InParanoid" id="H3BZY1"/>
<sequence>MPRPSSTHQWSNNKSGLPVVDVVVDPHLNVHLRPHQREGLVFLYECVMGMRSAGCHGAILADEMGLGKTLQSVALSWTLLKQGPYGGRPVVKRVLVVTPGSLVQNWGKEFNKWLGRERIQVFTVDQDHRMEHFVSSPLHSVLVISYEMLVRCLEQVQKVDFGLIVCDEGHRLKNSSIKTSSALNSLSCSRRVILTGTPVQNDLQEFYAIIEVRQPGDPSGPPPPTGGCTRSLFSAPDSPLAPRRSGGASGGAVPPDWHVHPEAHAGDHQPLPASPPGLDALLRALPSAAALYQRLLCHRVFTSCLQAGAQAHTHLACITALKKLCNHPALLADGGSEEPSFYDGLAELFPESYSSGELSTADSGKLLVLSELLGAIRQLSPSDRVVVVSNYTKTLDLLQDLCVGLGYTFCRLDGHMPTGQRQRLVDSFNSPFSQNFLFLLSSKAGGLGLNLVGASHLVLYDIDWNPANDIQAMARVWRDGQKKTVHIYRLLTAGTIEERVFQRQVSKQGLSGTVVDLGKAAEHTSFSTNELRDLFSLTDTPCLTHDLLGCSCSMDGSVVGARFHTL</sequence>
<keyword evidence="9" id="KW-1185">Reference proteome</keyword>
<dbReference type="SMART" id="SM00490">
    <property type="entry name" value="HELICc"/>
    <property type="match status" value="1"/>
</dbReference>
<dbReference type="InterPro" id="IPR001650">
    <property type="entry name" value="Helicase_C-like"/>
</dbReference>
<keyword evidence="3" id="KW-0347">Helicase</keyword>
<dbReference type="Pfam" id="PF00271">
    <property type="entry name" value="Helicase_C"/>
    <property type="match status" value="1"/>
</dbReference>
<dbReference type="Ensembl" id="ENSTNIT00000003462.1">
    <property type="protein sequence ID" value="ENSTNIP00000001547.1"/>
    <property type="gene ID" value="ENSTNIG00000000029.1"/>
</dbReference>
<feature type="domain" description="Helicase C-terminal" evidence="7">
    <location>
        <begin position="368"/>
        <end position="532"/>
    </location>
</feature>
<dbReference type="Gene3D" id="3.40.50.10810">
    <property type="entry name" value="Tandem AAA-ATPase domain"/>
    <property type="match status" value="1"/>
</dbReference>
<evidence type="ECO:0000259" key="7">
    <source>
        <dbReference type="PROSITE" id="PS51194"/>
    </source>
</evidence>
<dbReference type="InterPro" id="IPR038718">
    <property type="entry name" value="SNF2-like_sf"/>
</dbReference>
<feature type="region of interest" description="Disordered" evidence="5">
    <location>
        <begin position="213"/>
        <end position="274"/>
    </location>
</feature>
<dbReference type="OMA" id="AWFNKIC"/>
<organism evidence="8 9">
    <name type="scientific">Tetraodon nigroviridis</name>
    <name type="common">Spotted green pufferfish</name>
    <name type="synonym">Chelonodon nigroviridis</name>
    <dbReference type="NCBI Taxonomy" id="99883"/>
    <lineage>
        <taxon>Eukaryota</taxon>
        <taxon>Metazoa</taxon>
        <taxon>Chordata</taxon>
        <taxon>Craniata</taxon>
        <taxon>Vertebrata</taxon>
        <taxon>Euteleostomi</taxon>
        <taxon>Actinopterygii</taxon>
        <taxon>Neopterygii</taxon>
        <taxon>Teleostei</taxon>
        <taxon>Neoteleostei</taxon>
        <taxon>Acanthomorphata</taxon>
        <taxon>Eupercaria</taxon>
        <taxon>Tetraodontiformes</taxon>
        <taxon>Tetradontoidea</taxon>
        <taxon>Tetraodontidae</taxon>
        <taxon>Tetraodon</taxon>
    </lineage>
</organism>
<dbReference type="GO" id="GO:0004386">
    <property type="term" value="F:helicase activity"/>
    <property type="evidence" value="ECO:0007669"/>
    <property type="project" value="UniProtKB-KW"/>
</dbReference>
<dbReference type="PANTHER" id="PTHR45629:SF7">
    <property type="entry name" value="DNA EXCISION REPAIR PROTEIN ERCC-6-RELATED"/>
    <property type="match status" value="1"/>
</dbReference>
<evidence type="ECO:0000259" key="6">
    <source>
        <dbReference type="PROSITE" id="PS51192"/>
    </source>
</evidence>
<dbReference type="GO" id="GO:0005634">
    <property type="term" value="C:nucleus"/>
    <property type="evidence" value="ECO:0007669"/>
    <property type="project" value="TreeGrafter"/>
</dbReference>
<dbReference type="Gene3D" id="1.20.120.850">
    <property type="entry name" value="SWI2/SNF2 ATPases, N-terminal domain"/>
    <property type="match status" value="1"/>
</dbReference>
<dbReference type="HOGENOM" id="CLU_000315_17_8_1"/>
<feature type="compositionally biased region" description="Basic and acidic residues" evidence="5">
    <location>
        <begin position="257"/>
        <end position="267"/>
    </location>
</feature>
<dbReference type="GO" id="GO:0016787">
    <property type="term" value="F:hydrolase activity"/>
    <property type="evidence" value="ECO:0007669"/>
    <property type="project" value="UniProtKB-KW"/>
</dbReference>
<dbReference type="InterPro" id="IPR049730">
    <property type="entry name" value="SNF2/RAD54-like_C"/>
</dbReference>
<dbReference type="GeneTree" id="ENSGT00940000156966"/>
<reference evidence="9" key="1">
    <citation type="journal article" date="2004" name="Nature">
        <title>Genome duplication in the teleost fish Tetraodon nigroviridis reveals the early vertebrate proto-karyotype.</title>
        <authorList>
            <person name="Jaillon O."/>
            <person name="Aury J.-M."/>
            <person name="Brunet F."/>
            <person name="Petit J.-L."/>
            <person name="Stange-Thomann N."/>
            <person name="Mauceli E."/>
            <person name="Bouneau L."/>
            <person name="Fischer C."/>
            <person name="Ozouf-Costaz C."/>
            <person name="Bernot A."/>
            <person name="Nicaud S."/>
            <person name="Jaffe D."/>
            <person name="Fisher S."/>
            <person name="Lutfalla G."/>
            <person name="Dossat C."/>
            <person name="Segurens B."/>
            <person name="Dasilva C."/>
            <person name="Salanoubat M."/>
            <person name="Levy M."/>
            <person name="Boudet N."/>
            <person name="Castellano S."/>
            <person name="Anthouard V."/>
            <person name="Jubin C."/>
            <person name="Castelli V."/>
            <person name="Katinka M."/>
            <person name="Vacherie B."/>
            <person name="Biemont C."/>
            <person name="Skalli Z."/>
            <person name="Cattolico L."/>
            <person name="Poulain J."/>
            <person name="De Berardinis V."/>
            <person name="Cruaud C."/>
            <person name="Duprat S."/>
            <person name="Brottier P."/>
            <person name="Coutanceau J.-P."/>
            <person name="Gouzy J."/>
            <person name="Parra G."/>
            <person name="Lardier G."/>
            <person name="Chapple C."/>
            <person name="McKernan K.J."/>
            <person name="McEwan P."/>
            <person name="Bosak S."/>
            <person name="Kellis M."/>
            <person name="Volff J.-N."/>
            <person name="Guigo R."/>
            <person name="Zody M.C."/>
            <person name="Mesirov J."/>
            <person name="Lindblad-Toh K."/>
            <person name="Birren B."/>
            <person name="Nusbaum C."/>
            <person name="Kahn D."/>
            <person name="Robinson-Rechavi M."/>
            <person name="Laudet V."/>
            <person name="Schachter V."/>
            <person name="Quetier F."/>
            <person name="Saurin W."/>
            <person name="Scarpelli C."/>
            <person name="Wincker P."/>
            <person name="Lander E.S."/>
            <person name="Weissenbach J."/>
            <person name="Roest Crollius H."/>
        </authorList>
    </citation>
    <scope>NUCLEOTIDE SEQUENCE [LARGE SCALE GENOMIC DNA]</scope>
</reference>
<dbReference type="SMART" id="SM00487">
    <property type="entry name" value="DEXDc"/>
    <property type="match status" value="1"/>
</dbReference>
<dbReference type="GO" id="GO:0005524">
    <property type="term" value="F:ATP binding"/>
    <property type="evidence" value="ECO:0007669"/>
    <property type="project" value="UniProtKB-KW"/>
</dbReference>
<dbReference type="PROSITE" id="PS51194">
    <property type="entry name" value="HELICASE_CTER"/>
    <property type="match status" value="1"/>
</dbReference>
<dbReference type="InterPro" id="IPR000330">
    <property type="entry name" value="SNF2_N"/>
</dbReference>
<dbReference type="CDD" id="cd18793">
    <property type="entry name" value="SF2_C_SNF"/>
    <property type="match status" value="1"/>
</dbReference>
<evidence type="ECO:0000256" key="3">
    <source>
        <dbReference type="ARBA" id="ARBA00022806"/>
    </source>
</evidence>
<dbReference type="SUPFAM" id="SSF52540">
    <property type="entry name" value="P-loop containing nucleoside triphosphate hydrolases"/>
    <property type="match status" value="2"/>
</dbReference>
<dbReference type="STRING" id="99883.ENSTNIP00000001547"/>
<name>H3BZY1_TETNG</name>
<dbReference type="PANTHER" id="PTHR45629">
    <property type="entry name" value="SNF2/RAD54 FAMILY MEMBER"/>
    <property type="match status" value="1"/>
</dbReference>
<dbReference type="GO" id="GO:0007131">
    <property type="term" value="P:reciprocal meiotic recombination"/>
    <property type="evidence" value="ECO:0007669"/>
    <property type="project" value="TreeGrafter"/>
</dbReference>
<dbReference type="FunFam" id="3.40.50.10810:FF:000020">
    <property type="entry name" value="DNA repair and recombination protein RAD54B"/>
    <property type="match status" value="1"/>
</dbReference>
<keyword evidence="1" id="KW-0547">Nucleotide-binding</keyword>
<evidence type="ECO:0000313" key="9">
    <source>
        <dbReference type="Proteomes" id="UP000007303"/>
    </source>
</evidence>
<dbReference type="PROSITE" id="PS51192">
    <property type="entry name" value="HELICASE_ATP_BIND_1"/>
    <property type="match status" value="1"/>
</dbReference>
<keyword evidence="2" id="KW-0378">Hydrolase</keyword>
<dbReference type="GO" id="GO:0000724">
    <property type="term" value="P:double-strand break repair via homologous recombination"/>
    <property type="evidence" value="ECO:0007669"/>
    <property type="project" value="TreeGrafter"/>
</dbReference>
<dbReference type="FunFam" id="3.40.50.300:FF:000332">
    <property type="entry name" value="DNA repair and recombination protein RAD54-like"/>
    <property type="match status" value="1"/>
</dbReference>
<reference evidence="8" key="3">
    <citation type="submission" date="2025-09" db="UniProtKB">
        <authorList>
            <consortium name="Ensembl"/>
        </authorList>
    </citation>
    <scope>IDENTIFICATION</scope>
</reference>
<dbReference type="Pfam" id="PF00176">
    <property type="entry name" value="SNF2-rel_dom"/>
    <property type="match status" value="1"/>
</dbReference>
<protein>
    <submittedName>
        <fullName evidence="8">RAD54 homolog B</fullName>
    </submittedName>
</protein>
<dbReference type="InterPro" id="IPR050496">
    <property type="entry name" value="SNF2_RAD54_helicase_repair"/>
</dbReference>
<dbReference type="GO" id="GO:0015616">
    <property type="term" value="F:DNA translocase activity"/>
    <property type="evidence" value="ECO:0007669"/>
    <property type="project" value="TreeGrafter"/>
</dbReference>
<feature type="domain" description="Helicase ATP-binding" evidence="6">
    <location>
        <begin position="49"/>
        <end position="216"/>
    </location>
</feature>
<dbReference type="Proteomes" id="UP000007303">
    <property type="component" value="Unassembled WGS sequence"/>
</dbReference>
<evidence type="ECO:0000256" key="2">
    <source>
        <dbReference type="ARBA" id="ARBA00022801"/>
    </source>
</evidence>